<reference evidence="10" key="1">
    <citation type="journal article" date="2019" name="Nat. Commun.">
        <title>Genome-wide association mapping of date palm fruit traits.</title>
        <authorList>
            <person name="Hazzouri K.M."/>
            <person name="Gros-Balthazard M."/>
            <person name="Flowers J.M."/>
            <person name="Copetti D."/>
            <person name="Lemansour A."/>
            <person name="Lebrun M."/>
            <person name="Masmoudi K."/>
            <person name="Ferrand S."/>
            <person name="Dhar M.I."/>
            <person name="Fresquez Z.A."/>
            <person name="Rosas U."/>
            <person name="Zhang J."/>
            <person name="Talag J."/>
            <person name="Lee S."/>
            <person name="Kudrna D."/>
            <person name="Powell R.F."/>
            <person name="Leitch I.J."/>
            <person name="Krueger R.R."/>
            <person name="Wing R.A."/>
            <person name="Amiri K.M.A."/>
            <person name="Purugganan M.D."/>
        </authorList>
    </citation>
    <scope>NUCLEOTIDE SEQUENCE [LARGE SCALE GENOMIC DNA]</scope>
    <source>
        <strain evidence="10">cv. Khalas</strain>
    </source>
</reference>
<comment type="cofactor">
    <cofactor evidence="1">
        <name>heme</name>
        <dbReference type="ChEBI" id="CHEBI:30413"/>
    </cofactor>
</comment>
<keyword evidence="5" id="KW-0479">Metal-binding</keyword>
<evidence type="ECO:0000256" key="5">
    <source>
        <dbReference type="ARBA" id="ARBA00022723"/>
    </source>
</evidence>
<reference evidence="11" key="2">
    <citation type="submission" date="2025-08" db="UniProtKB">
        <authorList>
            <consortium name="RefSeq"/>
        </authorList>
    </citation>
    <scope>IDENTIFICATION</scope>
    <source>
        <tissue evidence="11">Young leaves</tissue>
    </source>
</reference>
<evidence type="ECO:0000256" key="9">
    <source>
        <dbReference type="ARBA" id="ARBA00023136"/>
    </source>
</evidence>
<keyword evidence="3" id="KW-0349">Heme</keyword>
<dbReference type="PANTHER" id="PTHR47947">
    <property type="entry name" value="CYTOCHROME P450 82C3-RELATED"/>
    <property type="match status" value="1"/>
</dbReference>
<dbReference type="PANTHER" id="PTHR47947:SF26">
    <property type="entry name" value="CYTOCHROME P450"/>
    <property type="match status" value="1"/>
</dbReference>
<dbReference type="GO" id="GO:0016020">
    <property type="term" value="C:membrane"/>
    <property type="evidence" value="ECO:0007669"/>
    <property type="project" value="UniProtKB-SubCell"/>
</dbReference>
<dbReference type="OrthoDB" id="2789670at2759"/>
<keyword evidence="9" id="KW-0472">Membrane</keyword>
<keyword evidence="7" id="KW-0560">Oxidoreductase</keyword>
<accession>A0A8B8Z960</accession>
<dbReference type="KEGG" id="pda:103700920"/>
<evidence type="ECO:0000313" key="10">
    <source>
        <dbReference type="Proteomes" id="UP000228380"/>
    </source>
</evidence>
<evidence type="ECO:0000313" key="11">
    <source>
        <dbReference type="RefSeq" id="XP_038970600.1"/>
    </source>
</evidence>
<evidence type="ECO:0000256" key="6">
    <source>
        <dbReference type="ARBA" id="ARBA00022989"/>
    </source>
</evidence>
<keyword evidence="10" id="KW-1185">Reference proteome</keyword>
<organism evidence="10 11">
    <name type="scientific">Phoenix dactylifera</name>
    <name type="common">Date palm</name>
    <dbReference type="NCBI Taxonomy" id="42345"/>
    <lineage>
        <taxon>Eukaryota</taxon>
        <taxon>Viridiplantae</taxon>
        <taxon>Streptophyta</taxon>
        <taxon>Embryophyta</taxon>
        <taxon>Tracheophyta</taxon>
        <taxon>Spermatophyta</taxon>
        <taxon>Magnoliopsida</taxon>
        <taxon>Liliopsida</taxon>
        <taxon>Arecaceae</taxon>
        <taxon>Coryphoideae</taxon>
        <taxon>Phoeniceae</taxon>
        <taxon>Phoenix</taxon>
    </lineage>
</organism>
<dbReference type="GO" id="GO:0020037">
    <property type="term" value="F:heme binding"/>
    <property type="evidence" value="ECO:0007669"/>
    <property type="project" value="InterPro"/>
</dbReference>
<evidence type="ECO:0000256" key="4">
    <source>
        <dbReference type="ARBA" id="ARBA00022692"/>
    </source>
</evidence>
<dbReference type="Gene3D" id="1.10.630.10">
    <property type="entry name" value="Cytochrome P450"/>
    <property type="match status" value="1"/>
</dbReference>
<keyword evidence="8" id="KW-0408">Iron</keyword>
<dbReference type="InterPro" id="IPR050651">
    <property type="entry name" value="Plant_Cytochrome_P450_Monoox"/>
</dbReference>
<name>A0A8B8Z960_PHODC</name>
<dbReference type="Proteomes" id="UP000228380">
    <property type="component" value="Chromosome 16"/>
</dbReference>
<keyword evidence="6" id="KW-1133">Transmembrane helix</keyword>
<dbReference type="Pfam" id="PF00067">
    <property type="entry name" value="p450"/>
    <property type="match status" value="1"/>
</dbReference>
<protein>
    <submittedName>
        <fullName evidence="11">Isoflavone 3'-hydroxylase-like</fullName>
    </submittedName>
</protein>
<evidence type="ECO:0000256" key="1">
    <source>
        <dbReference type="ARBA" id="ARBA00001971"/>
    </source>
</evidence>
<comment type="subcellular location">
    <subcellularLocation>
        <location evidence="2">Membrane</location>
    </subcellularLocation>
</comment>
<dbReference type="GO" id="GO:0005506">
    <property type="term" value="F:iron ion binding"/>
    <property type="evidence" value="ECO:0007669"/>
    <property type="project" value="InterPro"/>
</dbReference>
<keyword evidence="4" id="KW-0812">Transmembrane</keyword>
<dbReference type="InterPro" id="IPR001128">
    <property type="entry name" value="Cyt_P450"/>
</dbReference>
<evidence type="ECO:0000256" key="7">
    <source>
        <dbReference type="ARBA" id="ARBA00023002"/>
    </source>
</evidence>
<dbReference type="AlphaFoldDB" id="A0A8B8Z960"/>
<sequence>MELKPALFELALNIITRMIARKRYYGEESGVSEEARRFREIYIKGGPLFGWSDQAWDFLPLLRWVDFQGVTRRSISLQNRREKFLQRLIDEHRRKNNEIKEEEEKKTMIGDLQSLQKTDSKYYDDQMIKALCQSLLIPGTDPSSGAIVWAMSRLLNNPESLKKAQAEIDERVGNGRLLGEKDLSVVLYQYTTSASSKKLFG</sequence>
<evidence type="ECO:0000256" key="3">
    <source>
        <dbReference type="ARBA" id="ARBA00022617"/>
    </source>
</evidence>
<dbReference type="InterPro" id="IPR036396">
    <property type="entry name" value="Cyt_P450_sf"/>
</dbReference>
<dbReference type="GeneID" id="103700920"/>
<evidence type="ECO:0000256" key="2">
    <source>
        <dbReference type="ARBA" id="ARBA00004370"/>
    </source>
</evidence>
<dbReference type="RefSeq" id="XP_038970600.1">
    <property type="nucleotide sequence ID" value="XM_039114672.1"/>
</dbReference>
<gene>
    <name evidence="11" type="primary">LOC103700920</name>
</gene>
<dbReference type="GO" id="GO:0004497">
    <property type="term" value="F:monooxygenase activity"/>
    <property type="evidence" value="ECO:0007669"/>
    <property type="project" value="InterPro"/>
</dbReference>
<dbReference type="SUPFAM" id="SSF48264">
    <property type="entry name" value="Cytochrome P450"/>
    <property type="match status" value="1"/>
</dbReference>
<proteinExistence type="predicted"/>
<dbReference type="PRINTS" id="PR00463">
    <property type="entry name" value="EP450I"/>
</dbReference>
<dbReference type="GO" id="GO:0016705">
    <property type="term" value="F:oxidoreductase activity, acting on paired donors, with incorporation or reduction of molecular oxygen"/>
    <property type="evidence" value="ECO:0007669"/>
    <property type="project" value="InterPro"/>
</dbReference>
<dbReference type="InterPro" id="IPR002401">
    <property type="entry name" value="Cyt_P450_E_grp-I"/>
</dbReference>
<evidence type="ECO:0000256" key="8">
    <source>
        <dbReference type="ARBA" id="ARBA00023004"/>
    </source>
</evidence>